<sequence>MRHEKPLLFISSPIIRKYRFTPITEEESTSVFQPENTRAVERINDLTVSENSLAQESPMIQQELEATQLFRERLEYLQHPFRKELYAPLEIITENGVIKGKLHNLENEIVWINSNKEITSIRIEEILDILWKQQSFTI</sequence>
<name>A0ABN4YW57_SPOUR</name>
<dbReference type="Proteomes" id="UP000192486">
    <property type="component" value="Chromosome"/>
</dbReference>
<dbReference type="EMBL" id="CP015108">
    <property type="protein sequence ID" value="ARF15150.1"/>
    <property type="molecule type" value="Genomic_DNA"/>
</dbReference>
<keyword evidence="2" id="KW-1185">Reference proteome</keyword>
<protein>
    <recommendedName>
        <fullName evidence="3">YolD-like protein</fullName>
    </recommendedName>
</protein>
<accession>A0ABN4YW57</accession>
<gene>
    <name evidence="1" type="ORF">SporoS204_13920</name>
</gene>
<evidence type="ECO:0008006" key="3">
    <source>
        <dbReference type="Google" id="ProtNLM"/>
    </source>
</evidence>
<evidence type="ECO:0000313" key="2">
    <source>
        <dbReference type="Proteomes" id="UP000192486"/>
    </source>
</evidence>
<evidence type="ECO:0000313" key="1">
    <source>
        <dbReference type="EMBL" id="ARF15150.1"/>
    </source>
</evidence>
<reference evidence="1 2" key="1">
    <citation type="submission" date="2016-04" db="EMBL/GenBank/DDBJ databases">
        <title>Comparative Genomics and Epigenetics of Sporosarcina ureae.</title>
        <authorList>
            <person name="Oliver A.S."/>
            <person name="Cooper K.K."/>
        </authorList>
    </citation>
    <scope>NUCLEOTIDE SEQUENCE [LARGE SCALE GENOMIC DNA]</scope>
    <source>
        <strain evidence="1 2">S204</strain>
    </source>
</reference>
<proteinExistence type="predicted"/>
<organism evidence="1 2">
    <name type="scientific">Sporosarcina ureae</name>
    <dbReference type="NCBI Taxonomy" id="1571"/>
    <lineage>
        <taxon>Bacteria</taxon>
        <taxon>Bacillati</taxon>
        <taxon>Bacillota</taxon>
        <taxon>Bacilli</taxon>
        <taxon>Bacillales</taxon>
        <taxon>Caryophanaceae</taxon>
        <taxon>Sporosarcina</taxon>
    </lineage>
</organism>